<gene>
    <name evidence="5" type="ORF">DAEQUDRAFT_814318</name>
</gene>
<dbReference type="CDD" id="cd08771">
    <property type="entry name" value="DLP_1"/>
    <property type="match status" value="1"/>
</dbReference>
<dbReference type="Pfam" id="PF02212">
    <property type="entry name" value="GED"/>
    <property type="match status" value="1"/>
</dbReference>
<dbReference type="Proteomes" id="UP000076727">
    <property type="component" value="Unassembled WGS sequence"/>
</dbReference>
<name>A0A165MAC7_9APHY</name>
<dbReference type="SMART" id="SM00053">
    <property type="entry name" value="DYNc"/>
    <property type="match status" value="1"/>
</dbReference>
<dbReference type="Pfam" id="PF01031">
    <property type="entry name" value="Dynamin_M"/>
    <property type="match status" value="1"/>
</dbReference>
<feature type="domain" description="Dynamin-type G" evidence="4">
    <location>
        <begin position="47"/>
        <end position="353"/>
    </location>
</feature>
<dbReference type="InterPro" id="IPR003130">
    <property type="entry name" value="GED"/>
</dbReference>
<evidence type="ECO:0000313" key="6">
    <source>
        <dbReference type="Proteomes" id="UP000076727"/>
    </source>
</evidence>
<dbReference type="PRINTS" id="PR00195">
    <property type="entry name" value="DYNAMIN"/>
</dbReference>
<keyword evidence="1" id="KW-0547">Nucleotide-binding</keyword>
<organism evidence="5 6">
    <name type="scientific">Daedalea quercina L-15889</name>
    <dbReference type="NCBI Taxonomy" id="1314783"/>
    <lineage>
        <taxon>Eukaryota</taxon>
        <taxon>Fungi</taxon>
        <taxon>Dikarya</taxon>
        <taxon>Basidiomycota</taxon>
        <taxon>Agaricomycotina</taxon>
        <taxon>Agaricomycetes</taxon>
        <taxon>Polyporales</taxon>
        <taxon>Fomitopsis</taxon>
    </lineage>
</organism>
<dbReference type="OrthoDB" id="5061070at2759"/>
<dbReference type="InterPro" id="IPR022812">
    <property type="entry name" value="Dynamin"/>
</dbReference>
<dbReference type="GO" id="GO:0008017">
    <property type="term" value="F:microtubule binding"/>
    <property type="evidence" value="ECO:0007669"/>
    <property type="project" value="TreeGrafter"/>
</dbReference>
<dbReference type="PROSITE" id="PS51718">
    <property type="entry name" value="G_DYNAMIN_2"/>
    <property type="match status" value="1"/>
</dbReference>
<dbReference type="InterPro" id="IPR030381">
    <property type="entry name" value="G_DYNAMIN_dom"/>
</dbReference>
<evidence type="ECO:0000313" key="5">
    <source>
        <dbReference type="EMBL" id="KZT65429.1"/>
    </source>
</evidence>
<dbReference type="SUPFAM" id="SSF52540">
    <property type="entry name" value="P-loop containing nucleoside triphosphate hydrolases"/>
    <property type="match status" value="1"/>
</dbReference>
<dbReference type="InterPro" id="IPR027417">
    <property type="entry name" value="P-loop_NTPase"/>
</dbReference>
<accession>A0A165MAC7</accession>
<feature type="domain" description="GED" evidence="3">
    <location>
        <begin position="652"/>
        <end position="748"/>
    </location>
</feature>
<evidence type="ECO:0000256" key="2">
    <source>
        <dbReference type="ARBA" id="ARBA00023134"/>
    </source>
</evidence>
<dbReference type="GO" id="GO:0016020">
    <property type="term" value="C:membrane"/>
    <property type="evidence" value="ECO:0007669"/>
    <property type="project" value="TreeGrafter"/>
</dbReference>
<dbReference type="Gene3D" id="3.40.50.300">
    <property type="entry name" value="P-loop containing nucleotide triphosphate hydrolases"/>
    <property type="match status" value="1"/>
</dbReference>
<dbReference type="PROSITE" id="PS51388">
    <property type="entry name" value="GED"/>
    <property type="match status" value="1"/>
</dbReference>
<sequence length="748" mass="84033">MMQPNNDSANDGDARVVDVGEAGGYGTTRRDMLDVANDLVGTGVSMDIDIPMIAVLGVQSSGKSSLLESMCGVPFPRATNTCTRCPTECRLRRSFDPWRCVVSLRLLTDKDGQAIPVQPVTFGESIFNPADVAERIRRAQRAILNPSREPSTFLNGGTEITPELTFSKNCVSLEISGPDVIDLSLVDLPGIIASAGATTTPADIELVKGLVTEYAMNESCILLVTVSCETDFENQGAYQLVRTFDPDGKRTIGVLTKPDRAEPGTEERWATLLKNEIRELRLDNGWFSVKQPGHIELSEGITRMEARQAERRFFASTNPWASLPLKFQHRLGTLNLAECCGDVLSALIAQRLPEIHKKIQEMLRTTESQLSDLPNEPSKDPVGEVYNIISKFCTALNRYVEGTPGADGLLQAIRPQQQEFKDEIRRTAPDFRPYDKLDMLSISLTNADFLSNEEKPYMPADDDSAIYIDEVMDLALQAITRELPDNIPFVVTETFIREVVARWEAPAMQLFDHVEEILNAKIADFVRDECKQYPQLQVSVSTVVSEHIAERSRATRERLAWLLALEERPRTLNDHYFRDYRDKFLAWYRGHRTQYNNTPLLQKLKKHNPSSGSSGFDENVRIIMAAFAALDIHDIQPIDLAKVLPSDPYETAISIMASVRAYFQVAYKRFADNVPNAIDHELVLGLNRGQALDAVLRQELGVSGADGYKLCAEKYLKEDRSVAALREELRNKRDRLYKARKELMRLRK</sequence>
<dbReference type="EMBL" id="KV429106">
    <property type="protein sequence ID" value="KZT65429.1"/>
    <property type="molecule type" value="Genomic_DNA"/>
</dbReference>
<dbReference type="PANTHER" id="PTHR11566">
    <property type="entry name" value="DYNAMIN"/>
    <property type="match status" value="1"/>
</dbReference>
<keyword evidence="2" id="KW-0342">GTP-binding</keyword>
<reference evidence="5 6" key="1">
    <citation type="journal article" date="2016" name="Mol. Biol. Evol.">
        <title>Comparative Genomics of Early-Diverging Mushroom-Forming Fungi Provides Insights into the Origins of Lignocellulose Decay Capabilities.</title>
        <authorList>
            <person name="Nagy L.G."/>
            <person name="Riley R."/>
            <person name="Tritt A."/>
            <person name="Adam C."/>
            <person name="Daum C."/>
            <person name="Floudas D."/>
            <person name="Sun H."/>
            <person name="Yadav J.S."/>
            <person name="Pangilinan J."/>
            <person name="Larsson K.H."/>
            <person name="Matsuura K."/>
            <person name="Barry K."/>
            <person name="Labutti K."/>
            <person name="Kuo R."/>
            <person name="Ohm R.A."/>
            <person name="Bhattacharya S.S."/>
            <person name="Shirouzu T."/>
            <person name="Yoshinaga Y."/>
            <person name="Martin F.M."/>
            <person name="Grigoriev I.V."/>
            <person name="Hibbett D.S."/>
        </authorList>
    </citation>
    <scope>NUCLEOTIDE SEQUENCE [LARGE SCALE GENOMIC DNA]</scope>
    <source>
        <strain evidence="5 6">L-15889</strain>
    </source>
</reference>
<dbReference type="Gene3D" id="1.20.120.1240">
    <property type="entry name" value="Dynamin, middle domain"/>
    <property type="match status" value="1"/>
</dbReference>
<dbReference type="GO" id="GO:0005737">
    <property type="term" value="C:cytoplasm"/>
    <property type="evidence" value="ECO:0007669"/>
    <property type="project" value="TreeGrafter"/>
</dbReference>
<dbReference type="Pfam" id="PF00350">
    <property type="entry name" value="Dynamin_N"/>
    <property type="match status" value="1"/>
</dbReference>
<dbReference type="InterPro" id="IPR020850">
    <property type="entry name" value="GED_dom"/>
</dbReference>
<dbReference type="AlphaFoldDB" id="A0A165MAC7"/>
<evidence type="ECO:0008006" key="7">
    <source>
        <dbReference type="Google" id="ProtNLM"/>
    </source>
</evidence>
<protein>
    <recommendedName>
        <fullName evidence="7">P-loop containing nucleoside triphosphate hydrolase protein</fullName>
    </recommendedName>
</protein>
<dbReference type="InterPro" id="IPR000375">
    <property type="entry name" value="Dynamin_stalk"/>
</dbReference>
<dbReference type="GO" id="GO:0003924">
    <property type="term" value="F:GTPase activity"/>
    <property type="evidence" value="ECO:0007669"/>
    <property type="project" value="InterPro"/>
</dbReference>
<dbReference type="PANTHER" id="PTHR11566:SF21">
    <property type="entry name" value="DYNAMIN RELATED PROTEIN 1, ISOFORM A"/>
    <property type="match status" value="1"/>
</dbReference>
<dbReference type="GO" id="GO:0005525">
    <property type="term" value="F:GTP binding"/>
    <property type="evidence" value="ECO:0007669"/>
    <property type="project" value="InterPro"/>
</dbReference>
<evidence type="ECO:0000259" key="4">
    <source>
        <dbReference type="PROSITE" id="PS51718"/>
    </source>
</evidence>
<keyword evidence="6" id="KW-1185">Reference proteome</keyword>
<evidence type="ECO:0000256" key="1">
    <source>
        <dbReference type="ARBA" id="ARBA00022741"/>
    </source>
</evidence>
<dbReference type="InterPro" id="IPR045063">
    <property type="entry name" value="Dynamin_N"/>
</dbReference>
<dbReference type="STRING" id="1314783.A0A165MAC7"/>
<proteinExistence type="predicted"/>
<dbReference type="InterPro" id="IPR001401">
    <property type="entry name" value="Dynamin_GTPase"/>
</dbReference>
<dbReference type="GO" id="GO:0005874">
    <property type="term" value="C:microtubule"/>
    <property type="evidence" value="ECO:0007669"/>
    <property type="project" value="TreeGrafter"/>
</dbReference>
<evidence type="ECO:0000259" key="3">
    <source>
        <dbReference type="PROSITE" id="PS51388"/>
    </source>
</evidence>